<proteinExistence type="predicted"/>
<dbReference type="InterPro" id="IPR001173">
    <property type="entry name" value="Glyco_trans_2-like"/>
</dbReference>
<reference evidence="2 3" key="2">
    <citation type="journal article" date="2010" name="Proc. Natl. Acad. Sci. U.S.A.">
        <title>Enigmatic, ultrasmall, uncultivated Archaea.</title>
        <authorList>
            <person name="Baker B.J."/>
            <person name="Comolli L.R."/>
            <person name="Dick G.J."/>
            <person name="Hauser L.J."/>
            <person name="Hyatt D."/>
            <person name="Dill B.D."/>
            <person name="Land M.L."/>
            <person name="Verberkmoes N.C."/>
            <person name="Hettich R.L."/>
            <person name="Banfield J.F."/>
        </authorList>
    </citation>
    <scope>NUCLEOTIDE SEQUENCE [LARGE SCALE GENOMIC DNA]</scope>
    <source>
        <strain evidence="2">ARMAN-2</strain>
    </source>
</reference>
<dbReference type="GO" id="GO:0016740">
    <property type="term" value="F:transferase activity"/>
    <property type="evidence" value="ECO:0007669"/>
    <property type="project" value="UniProtKB-KW"/>
</dbReference>
<dbReference type="Pfam" id="PF00535">
    <property type="entry name" value="Glycos_transf_2"/>
    <property type="match status" value="1"/>
</dbReference>
<name>C7DGV3_MICA2</name>
<dbReference type="Proteomes" id="UP000332487">
    <property type="component" value="Unassembled WGS sequence"/>
</dbReference>
<dbReference type="Gene3D" id="3.90.550.10">
    <property type="entry name" value="Spore Coat Polysaccharide Biosynthesis Protein SpsA, Chain A"/>
    <property type="match status" value="1"/>
</dbReference>
<dbReference type="PANTHER" id="PTHR10859">
    <property type="entry name" value="GLYCOSYL TRANSFERASE"/>
    <property type="match status" value="1"/>
</dbReference>
<accession>C7DGV3</accession>
<reference evidence="2 3" key="1">
    <citation type="journal article" date="2009" name="Genome Biol.">
        <title>Community-wide analysis of microbial genome sequence signatures.</title>
        <authorList>
            <person name="Dick G.J."/>
            <person name="Andersson A.F."/>
            <person name="Baker B.J."/>
            <person name="Simmons S.L."/>
            <person name="Thomas B.C."/>
            <person name="Yelton A.P."/>
            <person name="Banfield J.F."/>
        </authorList>
    </citation>
    <scope>NUCLEOTIDE SEQUENCE [LARGE SCALE GENOMIC DNA]</scope>
    <source>
        <strain evidence="2">ARMAN-2</strain>
    </source>
</reference>
<feature type="domain" description="Glycosyltransferase 2-like" evidence="1">
    <location>
        <begin position="7"/>
        <end position="168"/>
    </location>
</feature>
<organism evidence="2 3">
    <name type="scientific">Candidatus Micrarchaeum acidiphilum ARMAN-2</name>
    <dbReference type="NCBI Taxonomy" id="425595"/>
    <lineage>
        <taxon>Archaea</taxon>
        <taxon>Candidatus Micrarchaeota</taxon>
        <taxon>Candidatus Micrarchaeia</taxon>
        <taxon>Candidatus Micrarchaeales</taxon>
        <taxon>Candidatus Micrarchaeaceae</taxon>
        <taxon>Candidatus Micrarchaeum</taxon>
    </lineage>
</organism>
<evidence type="ECO:0000313" key="3">
    <source>
        <dbReference type="Proteomes" id="UP000332487"/>
    </source>
</evidence>
<dbReference type="AlphaFoldDB" id="C7DGV3"/>
<dbReference type="SUPFAM" id="SSF53448">
    <property type="entry name" value="Nucleotide-diphospho-sugar transferases"/>
    <property type="match status" value="1"/>
</dbReference>
<evidence type="ECO:0000259" key="1">
    <source>
        <dbReference type="Pfam" id="PF00535"/>
    </source>
</evidence>
<gene>
    <name evidence="2" type="ORF">UNLARM2_0303</name>
</gene>
<dbReference type="InterPro" id="IPR029044">
    <property type="entry name" value="Nucleotide-diphossugar_trans"/>
</dbReference>
<dbReference type="GO" id="GO:0006487">
    <property type="term" value="P:protein N-linked glycosylation"/>
    <property type="evidence" value="ECO:0007669"/>
    <property type="project" value="TreeGrafter"/>
</dbReference>
<protein>
    <submittedName>
        <fullName evidence="2">Glycosyl transferase family 2</fullName>
    </submittedName>
</protein>
<evidence type="ECO:0000313" key="2">
    <source>
        <dbReference type="EMBL" id="EET90274.1"/>
    </source>
</evidence>
<dbReference type="PANTHER" id="PTHR10859:SF91">
    <property type="entry name" value="DOLICHYL-PHOSPHATE BETA-GLUCOSYLTRANSFERASE"/>
    <property type="match status" value="1"/>
</dbReference>
<sequence>MPYECIFVIPARNEEKSIVETVNRVSAAMEQAFDSFKVVVVDASSTDSTPQILERLARENSRLDVISGTRPHQKGFDIHNAFMKYDSSIYGFLDSDTPEMSQYILPAANLIKGGYDIVIGSRYKGGAKLDRPKSRVVVSGLYNKTINAIFGDGILDHQCGFKLFSKNAWAAISPLAREKKWPWDTEVLLIARGMGMKIYEMPISWRDSRGRTPIENISRVLSDASIFIPATLRFIYRFKILHRLSKA</sequence>
<keyword evidence="3" id="KW-1185">Reference proteome</keyword>
<keyword evidence="2" id="KW-0808">Transferase</keyword>
<dbReference type="EMBL" id="GG697239">
    <property type="protein sequence ID" value="EET90274.1"/>
    <property type="molecule type" value="Genomic_DNA"/>
</dbReference>